<protein>
    <recommendedName>
        <fullName evidence="7 8">UDP-N-acetylmuramoylalanine--D-glutamate ligase</fullName>
        <ecNumber evidence="7 8">6.3.2.9</ecNumber>
    </recommendedName>
    <alternativeName>
        <fullName evidence="7">D-glutamic acid-adding enzyme</fullName>
    </alternativeName>
    <alternativeName>
        <fullName evidence="7">UDP-N-acetylmuramoyl-L-alanyl-D-glutamate synthetase</fullName>
    </alternativeName>
</protein>
<dbReference type="InterPro" id="IPR036615">
    <property type="entry name" value="Mur_ligase_C_dom_sf"/>
</dbReference>
<dbReference type="GO" id="GO:0051301">
    <property type="term" value="P:cell division"/>
    <property type="evidence" value="ECO:0007669"/>
    <property type="project" value="UniProtKB-KW"/>
</dbReference>
<dbReference type="PANTHER" id="PTHR43692">
    <property type="entry name" value="UDP-N-ACETYLMURAMOYLALANINE--D-GLUTAMATE LIGASE"/>
    <property type="match status" value="1"/>
</dbReference>
<comment type="function">
    <text evidence="7 8">Cell wall formation. Catalyzes the addition of glutamate to the nucleotide precursor UDP-N-acetylmuramoyl-L-alanine (UMA).</text>
</comment>
<gene>
    <name evidence="7 11" type="primary">murD</name>
    <name evidence="11" type="ORF">G3M56_012550</name>
</gene>
<comment type="similarity">
    <text evidence="7">Belongs to the MurCDEF family.</text>
</comment>
<keyword evidence="12" id="KW-1185">Reference proteome</keyword>
<evidence type="ECO:0000256" key="1">
    <source>
        <dbReference type="ARBA" id="ARBA00004496"/>
    </source>
</evidence>
<dbReference type="InterPro" id="IPR036565">
    <property type="entry name" value="Mur-like_cat_sf"/>
</dbReference>
<dbReference type="GO" id="GO:0008360">
    <property type="term" value="P:regulation of cell shape"/>
    <property type="evidence" value="ECO:0007669"/>
    <property type="project" value="UniProtKB-KW"/>
</dbReference>
<dbReference type="Gene3D" id="3.40.1190.10">
    <property type="entry name" value="Mur-like, catalytic domain"/>
    <property type="match status" value="1"/>
</dbReference>
<keyword evidence="7 8" id="KW-0131">Cell cycle</keyword>
<dbReference type="KEGG" id="soa:G3M56_012550"/>
<evidence type="ECO:0000256" key="2">
    <source>
        <dbReference type="ARBA" id="ARBA00004752"/>
    </source>
</evidence>
<dbReference type="Gene3D" id="3.90.190.20">
    <property type="entry name" value="Mur ligase, C-terminal domain"/>
    <property type="match status" value="1"/>
</dbReference>
<keyword evidence="3 7" id="KW-0963">Cytoplasm</keyword>
<evidence type="ECO:0000259" key="9">
    <source>
        <dbReference type="Pfam" id="PF02875"/>
    </source>
</evidence>
<comment type="pathway">
    <text evidence="2 7 8">Cell wall biogenesis; peptidoglycan biosynthesis.</text>
</comment>
<dbReference type="GO" id="GO:0009252">
    <property type="term" value="P:peptidoglycan biosynthetic process"/>
    <property type="evidence" value="ECO:0007669"/>
    <property type="project" value="UniProtKB-UniRule"/>
</dbReference>
<accession>A0A6B3LAU4</accession>
<dbReference type="Gene3D" id="3.40.50.720">
    <property type="entry name" value="NAD(P)-binding Rossmann-like Domain"/>
    <property type="match status" value="1"/>
</dbReference>
<evidence type="ECO:0000256" key="7">
    <source>
        <dbReference type="HAMAP-Rule" id="MF_00639"/>
    </source>
</evidence>
<dbReference type="SUPFAM" id="SSF53244">
    <property type="entry name" value="MurD-like peptide ligases, peptide-binding domain"/>
    <property type="match status" value="1"/>
</dbReference>
<keyword evidence="4 7" id="KW-0436">Ligase</keyword>
<keyword evidence="7 8" id="KW-0961">Cell wall biogenesis/degradation</keyword>
<evidence type="ECO:0000256" key="5">
    <source>
        <dbReference type="ARBA" id="ARBA00022741"/>
    </source>
</evidence>
<evidence type="ECO:0000256" key="4">
    <source>
        <dbReference type="ARBA" id="ARBA00022598"/>
    </source>
</evidence>
<keyword evidence="5 7" id="KW-0547">Nucleotide-binding</keyword>
<dbReference type="SUPFAM" id="SSF51984">
    <property type="entry name" value="MurCD N-terminal domain"/>
    <property type="match status" value="1"/>
</dbReference>
<dbReference type="PANTHER" id="PTHR43692:SF1">
    <property type="entry name" value="UDP-N-ACETYLMURAMOYLALANINE--D-GLUTAMATE LIGASE"/>
    <property type="match status" value="1"/>
</dbReference>
<dbReference type="InterPro" id="IPR005762">
    <property type="entry name" value="MurD"/>
</dbReference>
<feature type="binding site" evidence="7">
    <location>
        <begin position="120"/>
        <end position="126"/>
    </location>
    <ligand>
        <name>ATP</name>
        <dbReference type="ChEBI" id="CHEBI:30616"/>
    </ligand>
</feature>
<dbReference type="UniPathway" id="UPA00219"/>
<dbReference type="Pfam" id="PF21799">
    <property type="entry name" value="MurD-like_N"/>
    <property type="match status" value="1"/>
</dbReference>
<dbReference type="GO" id="GO:0005524">
    <property type="term" value="F:ATP binding"/>
    <property type="evidence" value="ECO:0007669"/>
    <property type="project" value="UniProtKB-UniRule"/>
</dbReference>
<keyword evidence="7 8" id="KW-0133">Cell shape</keyword>
<dbReference type="Pfam" id="PF02875">
    <property type="entry name" value="Mur_ligase_C"/>
    <property type="match status" value="1"/>
</dbReference>
<keyword evidence="6 7" id="KW-0067">ATP-binding</keyword>
<dbReference type="AlphaFoldDB" id="A0A6B3LAU4"/>
<dbReference type="RefSeq" id="WP_164364276.1">
    <property type="nucleotide sequence ID" value="NZ_CP066776.1"/>
</dbReference>
<dbReference type="PRINTS" id="PR00411">
    <property type="entry name" value="PNDRDTASEI"/>
</dbReference>
<sequence length="466" mass="49341">MNLENQDVVVLGAGRSGFAAARLAASRGASVVVLDTASGDQAAAIEKRAADQLPANCTLVTGDAAENYDVDHALLVTSPGIRLDKGWGMKVASRASLVMGEIELAWRFLPPHVKVVGITGTNGKTTTTSMVGAMARANGLVAVEAGNIGLPLAEVVLDHPDVQLVALELSSFQLETIIDFRPDVVVWVNFAPDHLDRYMSLEDYRLAKERIFENLGDGDPVVAPVSEADDLPLRDLALTSFTVTPGHATDADITVDAEGTLAIRGRKAANVNDWNVRGRHNYANAAAALGACLALGLDEAHCFEAMMSFTGHPHRFEVVATIDGITYVNDSKSTNIHSLDAALHAEASKVVLIAGGKQKGLDFSVLKPLVHNRARGVVAIGEIRDELARIWQDDVPVVTAQSLDEAVAEASQMAGDQGLVLFSPGTSSFDMFSNYEERGEAFRRVVLNRAAAIGSSNGGNAAVSIN</sequence>
<evidence type="ECO:0000259" key="10">
    <source>
        <dbReference type="Pfam" id="PF08245"/>
    </source>
</evidence>
<dbReference type="SUPFAM" id="SSF53623">
    <property type="entry name" value="MurD-like peptide ligases, catalytic domain"/>
    <property type="match status" value="1"/>
</dbReference>
<evidence type="ECO:0000313" key="12">
    <source>
        <dbReference type="Proteomes" id="UP000475117"/>
    </source>
</evidence>
<feature type="domain" description="Mur ligase C-terminal" evidence="9">
    <location>
        <begin position="314"/>
        <end position="424"/>
    </location>
</feature>
<comment type="subcellular location">
    <subcellularLocation>
        <location evidence="1 7 8">Cytoplasm</location>
    </subcellularLocation>
</comment>
<dbReference type="InterPro" id="IPR004101">
    <property type="entry name" value="Mur_ligase_C"/>
</dbReference>
<feature type="domain" description="Mur ligase central" evidence="10">
    <location>
        <begin position="118"/>
        <end position="291"/>
    </location>
</feature>
<organism evidence="11 12">
    <name type="scientific">Sulfuriroseicoccus oceanibius</name>
    <dbReference type="NCBI Taxonomy" id="2707525"/>
    <lineage>
        <taxon>Bacteria</taxon>
        <taxon>Pseudomonadati</taxon>
        <taxon>Verrucomicrobiota</taxon>
        <taxon>Verrucomicrobiia</taxon>
        <taxon>Verrucomicrobiales</taxon>
        <taxon>Verrucomicrobiaceae</taxon>
        <taxon>Sulfuriroseicoccus</taxon>
    </lineage>
</organism>
<keyword evidence="7 8" id="KW-0573">Peptidoglycan synthesis</keyword>
<dbReference type="Proteomes" id="UP000475117">
    <property type="component" value="Chromosome"/>
</dbReference>
<dbReference type="GO" id="GO:0008764">
    <property type="term" value="F:UDP-N-acetylmuramoylalanine-D-glutamate ligase activity"/>
    <property type="evidence" value="ECO:0007669"/>
    <property type="project" value="UniProtKB-UniRule"/>
</dbReference>
<comment type="catalytic activity">
    <reaction evidence="7 8">
        <text>UDP-N-acetyl-alpha-D-muramoyl-L-alanine + D-glutamate + ATP = UDP-N-acetyl-alpha-D-muramoyl-L-alanyl-D-glutamate + ADP + phosphate + H(+)</text>
        <dbReference type="Rhea" id="RHEA:16429"/>
        <dbReference type="ChEBI" id="CHEBI:15378"/>
        <dbReference type="ChEBI" id="CHEBI:29986"/>
        <dbReference type="ChEBI" id="CHEBI:30616"/>
        <dbReference type="ChEBI" id="CHEBI:43474"/>
        <dbReference type="ChEBI" id="CHEBI:83898"/>
        <dbReference type="ChEBI" id="CHEBI:83900"/>
        <dbReference type="ChEBI" id="CHEBI:456216"/>
        <dbReference type="EC" id="6.3.2.9"/>
    </reaction>
</comment>
<dbReference type="GO" id="GO:0005737">
    <property type="term" value="C:cytoplasm"/>
    <property type="evidence" value="ECO:0007669"/>
    <property type="project" value="UniProtKB-SubCell"/>
</dbReference>
<proteinExistence type="inferred from homology"/>
<dbReference type="Pfam" id="PF08245">
    <property type="entry name" value="Mur_ligase_M"/>
    <property type="match status" value="1"/>
</dbReference>
<dbReference type="InterPro" id="IPR013221">
    <property type="entry name" value="Mur_ligase_cen"/>
</dbReference>
<dbReference type="NCBIfam" id="TIGR01087">
    <property type="entry name" value="murD"/>
    <property type="match status" value="1"/>
</dbReference>
<evidence type="ECO:0000256" key="8">
    <source>
        <dbReference type="RuleBase" id="RU003664"/>
    </source>
</evidence>
<keyword evidence="7 8" id="KW-0132">Cell division</keyword>
<dbReference type="EC" id="6.3.2.9" evidence="7 8"/>
<evidence type="ECO:0000256" key="6">
    <source>
        <dbReference type="ARBA" id="ARBA00022840"/>
    </source>
</evidence>
<evidence type="ECO:0000256" key="3">
    <source>
        <dbReference type="ARBA" id="ARBA00022490"/>
    </source>
</evidence>
<dbReference type="GO" id="GO:0071555">
    <property type="term" value="P:cell wall organization"/>
    <property type="evidence" value="ECO:0007669"/>
    <property type="project" value="UniProtKB-KW"/>
</dbReference>
<reference evidence="11 12" key="1">
    <citation type="submission" date="2020-12" db="EMBL/GenBank/DDBJ databases">
        <title>Sulforoseuscoccus oceanibium gen. nov., sp. nov., a representative of the phylum Verrucomicrobia with special cytoplasmic membrane, and proposal of Sulforoseuscoccusaceae fam. nov.</title>
        <authorList>
            <person name="Xi F."/>
        </authorList>
    </citation>
    <scope>NUCLEOTIDE SEQUENCE [LARGE SCALE GENOMIC DNA]</scope>
    <source>
        <strain evidence="11 12">T37</strain>
    </source>
</reference>
<dbReference type="EMBL" id="CP066776">
    <property type="protein sequence ID" value="QQL44700.1"/>
    <property type="molecule type" value="Genomic_DNA"/>
</dbReference>
<name>A0A6B3LAU4_9BACT</name>
<evidence type="ECO:0000313" key="11">
    <source>
        <dbReference type="EMBL" id="QQL44700.1"/>
    </source>
</evidence>
<dbReference type="HAMAP" id="MF_00639">
    <property type="entry name" value="MurD"/>
    <property type="match status" value="1"/>
</dbReference>